<sequence length="130" mass="13633">MSTRNWVPGKAFVWGRLSAGSPHCSPEAGQALVITWKPLLDAGRCQDGEPDLAGTARVPVVRLSAATAQENGITDIAKITGPRGTVTLPVVLTDMPDRVVWMPECSPGSLVHETLGSAYGQLVSLKAAEA</sequence>
<evidence type="ECO:0000259" key="1">
    <source>
        <dbReference type="Pfam" id="PF01568"/>
    </source>
</evidence>
<dbReference type="RefSeq" id="WP_252893290.1">
    <property type="nucleotide sequence ID" value="NZ_UASJ01000005.1"/>
</dbReference>
<protein>
    <submittedName>
        <fullName evidence="2">NADH dehydrogenase subunit G</fullName>
    </submittedName>
</protein>
<evidence type="ECO:0000313" key="2">
    <source>
        <dbReference type="EMBL" id="SQC01569.1"/>
    </source>
</evidence>
<dbReference type="InterPro" id="IPR009010">
    <property type="entry name" value="Asp_de-COase-like_dom_sf"/>
</dbReference>
<proteinExistence type="predicted"/>
<name>A0A2X3DQ46_9ACTO</name>
<dbReference type="GO" id="GO:0043546">
    <property type="term" value="F:molybdopterin cofactor binding"/>
    <property type="evidence" value="ECO:0007669"/>
    <property type="project" value="InterPro"/>
</dbReference>
<dbReference type="EMBL" id="UASJ01000005">
    <property type="protein sequence ID" value="SQC01569.1"/>
    <property type="molecule type" value="Genomic_DNA"/>
</dbReference>
<accession>A0A2X3DQ46</accession>
<evidence type="ECO:0000313" key="3">
    <source>
        <dbReference type="Proteomes" id="UP000250245"/>
    </source>
</evidence>
<dbReference type="Proteomes" id="UP000250245">
    <property type="component" value="Unassembled WGS sequence"/>
</dbReference>
<dbReference type="AlphaFoldDB" id="A0A2X3DQ46"/>
<organism evidence="2 3">
    <name type="scientific">Mobiluncus curtisii</name>
    <dbReference type="NCBI Taxonomy" id="2051"/>
    <lineage>
        <taxon>Bacteria</taxon>
        <taxon>Bacillati</taxon>
        <taxon>Actinomycetota</taxon>
        <taxon>Actinomycetes</taxon>
        <taxon>Actinomycetales</taxon>
        <taxon>Actinomycetaceae</taxon>
        <taxon>Mobiluncus</taxon>
    </lineage>
</organism>
<dbReference type="Pfam" id="PF01568">
    <property type="entry name" value="Molydop_binding"/>
    <property type="match status" value="1"/>
</dbReference>
<dbReference type="InterPro" id="IPR006657">
    <property type="entry name" value="MoPterin_dinucl-bd_dom"/>
</dbReference>
<dbReference type="GO" id="GO:0016491">
    <property type="term" value="F:oxidoreductase activity"/>
    <property type="evidence" value="ECO:0007669"/>
    <property type="project" value="InterPro"/>
</dbReference>
<dbReference type="SUPFAM" id="SSF50692">
    <property type="entry name" value="ADC-like"/>
    <property type="match status" value="1"/>
</dbReference>
<gene>
    <name evidence="2" type="ORF">NCTC11820_01961</name>
</gene>
<reference evidence="2 3" key="1">
    <citation type="submission" date="2018-06" db="EMBL/GenBank/DDBJ databases">
        <authorList>
            <consortium name="Pathogen Informatics"/>
            <person name="Doyle S."/>
        </authorList>
    </citation>
    <scope>NUCLEOTIDE SEQUENCE [LARGE SCALE GENOMIC DNA]</scope>
    <source>
        <strain evidence="2 3">NCTC11820</strain>
    </source>
</reference>
<feature type="domain" description="Molybdopterin dinucleotide-binding" evidence="1">
    <location>
        <begin position="53"/>
        <end position="108"/>
    </location>
</feature>